<dbReference type="InterPro" id="IPR012337">
    <property type="entry name" value="RNaseH-like_sf"/>
</dbReference>
<gene>
    <name evidence="2" type="ORF">FSB_LOCUS48759</name>
</gene>
<reference evidence="2" key="1">
    <citation type="submission" date="2018-02" db="EMBL/GenBank/DDBJ databases">
        <authorList>
            <person name="Cohen D.B."/>
            <person name="Kent A.D."/>
        </authorList>
    </citation>
    <scope>NUCLEOTIDE SEQUENCE</scope>
</reference>
<dbReference type="SUPFAM" id="SSF53098">
    <property type="entry name" value="Ribonuclease H-like"/>
    <property type="match status" value="1"/>
</dbReference>
<dbReference type="Gene3D" id="3.30.420.10">
    <property type="entry name" value="Ribonuclease H-like superfamily/Ribonuclease H"/>
    <property type="match status" value="1"/>
</dbReference>
<feature type="domain" description="Integrase zinc-binding" evidence="1">
    <location>
        <begin position="52"/>
        <end position="109"/>
    </location>
</feature>
<name>A0A2N9I487_FAGSY</name>
<dbReference type="AlphaFoldDB" id="A0A2N9I487"/>
<dbReference type="EMBL" id="OIVN01005112">
    <property type="protein sequence ID" value="SPD20877.1"/>
    <property type="molecule type" value="Genomic_DNA"/>
</dbReference>
<protein>
    <recommendedName>
        <fullName evidence="1">Integrase zinc-binding domain-containing protein</fullName>
    </recommendedName>
</protein>
<organism evidence="2">
    <name type="scientific">Fagus sylvatica</name>
    <name type="common">Beechnut</name>
    <dbReference type="NCBI Taxonomy" id="28930"/>
    <lineage>
        <taxon>Eukaryota</taxon>
        <taxon>Viridiplantae</taxon>
        <taxon>Streptophyta</taxon>
        <taxon>Embryophyta</taxon>
        <taxon>Tracheophyta</taxon>
        <taxon>Spermatophyta</taxon>
        <taxon>Magnoliopsida</taxon>
        <taxon>eudicotyledons</taxon>
        <taxon>Gunneridae</taxon>
        <taxon>Pentapetalae</taxon>
        <taxon>rosids</taxon>
        <taxon>fabids</taxon>
        <taxon>Fagales</taxon>
        <taxon>Fagaceae</taxon>
        <taxon>Fagus</taxon>
    </lineage>
</organism>
<dbReference type="GO" id="GO:0003676">
    <property type="term" value="F:nucleic acid binding"/>
    <property type="evidence" value="ECO:0007669"/>
    <property type="project" value="InterPro"/>
</dbReference>
<accession>A0A2N9I487</accession>
<dbReference type="PANTHER" id="PTHR48475">
    <property type="entry name" value="RIBONUCLEASE H"/>
    <property type="match status" value="1"/>
</dbReference>
<dbReference type="InterPro" id="IPR041588">
    <property type="entry name" value="Integrase_H2C2"/>
</dbReference>
<evidence type="ECO:0000313" key="2">
    <source>
        <dbReference type="EMBL" id="SPD20877.1"/>
    </source>
</evidence>
<dbReference type="Pfam" id="PF17921">
    <property type="entry name" value="Integrase_H2C2"/>
    <property type="match status" value="1"/>
</dbReference>
<sequence length="327" mass="37822">MDPILSYLKDNKLPEDRKEAKTIKRKAPRFWVSKEGLLYRRSFTGPYLLCVHPNKVKDFLFEIHEGICGSHTRGRSLAHRAISQGYWWPYMQADALKYVQECDKCQRFAPMIHQPARELNPLSSPWPFAQNFFSSPGYPQSNGQAEVSNKVILNGIKRKLEAAKGKWVEELPSILWTYRTTVRKSTNETPFALAFGVEAVIPLEIGLPTTRTTEFDVQTNEDHLRKDLDLVEEKRDVAMVHLAAYQQRMKREHNMNVKPRIFRTGDLILRKVMANTRKPNEGKLGPNWEGPYKVLSQAGHGAYRLEDLDGKPIPRPWNTCNLRKNFF</sequence>
<dbReference type="PANTHER" id="PTHR48475:SF2">
    <property type="entry name" value="RIBONUCLEASE H"/>
    <property type="match status" value="1"/>
</dbReference>
<dbReference type="InterPro" id="IPR036397">
    <property type="entry name" value="RNaseH_sf"/>
</dbReference>
<evidence type="ECO:0000259" key="1">
    <source>
        <dbReference type="Pfam" id="PF17921"/>
    </source>
</evidence>
<dbReference type="Gene3D" id="1.10.340.70">
    <property type="match status" value="1"/>
</dbReference>
<proteinExistence type="predicted"/>